<comment type="caution">
    <text evidence="3">The sequence shown here is derived from an EMBL/GenBank/DDBJ whole genome shotgun (WGS) entry which is preliminary data.</text>
</comment>
<dbReference type="AlphaFoldDB" id="A0A150XG79"/>
<reference evidence="3 4" key="1">
    <citation type="submission" date="2016-01" db="EMBL/GenBank/DDBJ databases">
        <title>Genome sequencing of Roseivirga spongicola UST030701-084.</title>
        <authorList>
            <person name="Selvaratnam C."/>
            <person name="Thevarajoo S."/>
            <person name="Goh K.M."/>
            <person name="Ee R."/>
            <person name="Chan K.-G."/>
            <person name="Chong C.S."/>
        </authorList>
    </citation>
    <scope>NUCLEOTIDE SEQUENCE [LARGE SCALE GENOMIC DNA]</scope>
    <source>
        <strain evidence="3 4">UST030701-084</strain>
    </source>
</reference>
<dbReference type="Proteomes" id="UP000075606">
    <property type="component" value="Unassembled WGS sequence"/>
</dbReference>
<dbReference type="Pfam" id="PF13568">
    <property type="entry name" value="OMP_b-brl_2"/>
    <property type="match status" value="1"/>
</dbReference>
<feature type="chain" id="PRO_5007574678" description="Outer membrane protein beta-barrel domain-containing protein" evidence="1">
    <location>
        <begin position="23"/>
        <end position="205"/>
    </location>
</feature>
<evidence type="ECO:0000256" key="1">
    <source>
        <dbReference type="SAM" id="SignalP"/>
    </source>
</evidence>
<dbReference type="EMBL" id="LRPC01000001">
    <property type="protein sequence ID" value="KYG77717.1"/>
    <property type="molecule type" value="Genomic_DNA"/>
</dbReference>
<keyword evidence="1" id="KW-0732">Signal</keyword>
<dbReference type="InterPro" id="IPR025665">
    <property type="entry name" value="Beta-barrel_OMP_2"/>
</dbReference>
<proteinExistence type="predicted"/>
<feature type="domain" description="Outer membrane protein beta-barrel" evidence="2">
    <location>
        <begin position="25"/>
        <end position="175"/>
    </location>
</feature>
<dbReference type="OrthoDB" id="947434at2"/>
<name>A0A150XG79_9BACT</name>
<evidence type="ECO:0000313" key="3">
    <source>
        <dbReference type="EMBL" id="KYG77717.1"/>
    </source>
</evidence>
<sequence length="205" mass="21890">MKKRIILLVLPMLMLAVGTAQAQGGLIIGANMSNLYIDNVDDENSKIGINVGLYNRWGAEEGIGLRTELLYSQKGAAAQYNNFLQGSGKYRFNLNYLKVPAMLSLKAGPLDIHAGPYIGILLGANVKDVDSDGNINQISELDRDDFNTIDYGAAVGLGLGFSGGHISLRYNYGMREIGKDGSFAGQATEDAKNSALTLSLGLGLN</sequence>
<gene>
    <name evidence="3" type="ORF">AWW68_02810</name>
</gene>
<evidence type="ECO:0000313" key="4">
    <source>
        <dbReference type="Proteomes" id="UP000075606"/>
    </source>
</evidence>
<evidence type="ECO:0000259" key="2">
    <source>
        <dbReference type="Pfam" id="PF13568"/>
    </source>
</evidence>
<dbReference type="RefSeq" id="WP_068216359.1">
    <property type="nucleotide sequence ID" value="NZ_CP139724.1"/>
</dbReference>
<organism evidence="3 4">
    <name type="scientific">Roseivirga spongicola</name>
    <dbReference type="NCBI Taxonomy" id="333140"/>
    <lineage>
        <taxon>Bacteria</taxon>
        <taxon>Pseudomonadati</taxon>
        <taxon>Bacteroidota</taxon>
        <taxon>Cytophagia</taxon>
        <taxon>Cytophagales</taxon>
        <taxon>Roseivirgaceae</taxon>
        <taxon>Roseivirga</taxon>
    </lineage>
</organism>
<keyword evidence="4" id="KW-1185">Reference proteome</keyword>
<protein>
    <recommendedName>
        <fullName evidence="2">Outer membrane protein beta-barrel domain-containing protein</fullName>
    </recommendedName>
</protein>
<accession>A0A150XG79</accession>
<dbReference type="STRING" id="333140.AWW68_02810"/>
<feature type="signal peptide" evidence="1">
    <location>
        <begin position="1"/>
        <end position="22"/>
    </location>
</feature>